<feature type="transmembrane region" description="Helical" evidence="1">
    <location>
        <begin position="90"/>
        <end position="109"/>
    </location>
</feature>
<feature type="domain" description="EamA" evidence="2">
    <location>
        <begin position="3"/>
        <end position="133"/>
    </location>
</feature>
<feature type="transmembrane region" description="Helical" evidence="1">
    <location>
        <begin position="239"/>
        <end position="259"/>
    </location>
</feature>
<keyword evidence="1" id="KW-1133">Transmembrane helix</keyword>
<feature type="transmembrane region" description="Helical" evidence="1">
    <location>
        <begin position="265"/>
        <end position="283"/>
    </location>
</feature>
<dbReference type="Proteomes" id="UP000282002">
    <property type="component" value="Chromosome"/>
</dbReference>
<dbReference type="EMBL" id="CP034328">
    <property type="protein sequence ID" value="AZL58869.1"/>
    <property type="molecule type" value="Genomic_DNA"/>
</dbReference>
<gene>
    <name evidence="3" type="ORF">EI545_08460</name>
</gene>
<evidence type="ECO:0000313" key="3">
    <source>
        <dbReference type="EMBL" id="AZL58869.1"/>
    </source>
</evidence>
<feature type="transmembrane region" description="Helical" evidence="1">
    <location>
        <begin position="62"/>
        <end position="84"/>
    </location>
</feature>
<evidence type="ECO:0000256" key="1">
    <source>
        <dbReference type="SAM" id="Phobius"/>
    </source>
</evidence>
<feature type="transmembrane region" description="Helical" evidence="1">
    <location>
        <begin position="31"/>
        <end position="50"/>
    </location>
</feature>
<accession>A0A3S8U5R9</accession>
<dbReference type="OrthoDB" id="7704317at2"/>
<evidence type="ECO:0000259" key="2">
    <source>
        <dbReference type="Pfam" id="PF00892"/>
    </source>
</evidence>
<sequence>MLALGFGLTAALIWAFHDLFARKLSQGAALLPILTVVMGAGCLVLIPVALAVGDWDAMTGPAWAIACLSGVGIVMAMGCLYKAFSLAPVRLVSPVVGAYPILSLAAAVLQGRPVSGADWLAVLAICIGITIVAWSTRGDSAEGYAASPAVALAWAAVSAIGFALTFALGQEAARQGADLPVILTGRIVALSIFVALLIWHRGSLAPQRGHFPVLIVMGIIDAVALGLVTAAGGLPRAEYASVSSSLFGVLTVLLAAWFLKESVRPVQWLGIAAVFSGIALLGLQGM</sequence>
<feature type="transmembrane region" description="Helical" evidence="1">
    <location>
        <begin position="211"/>
        <end position="232"/>
    </location>
</feature>
<dbReference type="KEGG" id="taw:EI545_08460"/>
<dbReference type="InterPro" id="IPR000620">
    <property type="entry name" value="EamA_dom"/>
</dbReference>
<organism evidence="3 4">
    <name type="scientific">Tabrizicola piscis</name>
    <dbReference type="NCBI Taxonomy" id="2494374"/>
    <lineage>
        <taxon>Bacteria</taxon>
        <taxon>Pseudomonadati</taxon>
        <taxon>Pseudomonadota</taxon>
        <taxon>Alphaproteobacteria</taxon>
        <taxon>Rhodobacterales</taxon>
        <taxon>Paracoccaceae</taxon>
        <taxon>Tabrizicola</taxon>
    </lineage>
</organism>
<feature type="transmembrane region" description="Helical" evidence="1">
    <location>
        <begin position="181"/>
        <end position="199"/>
    </location>
</feature>
<dbReference type="InterPro" id="IPR037185">
    <property type="entry name" value="EmrE-like"/>
</dbReference>
<keyword evidence="1" id="KW-0812">Transmembrane</keyword>
<dbReference type="RefSeq" id="WP_125325067.1">
    <property type="nucleotide sequence ID" value="NZ_CP034328.1"/>
</dbReference>
<protein>
    <submittedName>
        <fullName evidence="3">DMT family transporter</fullName>
    </submittedName>
</protein>
<keyword evidence="4" id="KW-1185">Reference proteome</keyword>
<name>A0A3S8U5R9_9RHOB</name>
<proteinExistence type="predicted"/>
<feature type="transmembrane region" description="Helical" evidence="1">
    <location>
        <begin position="116"/>
        <end position="134"/>
    </location>
</feature>
<dbReference type="PANTHER" id="PTHR22911:SF137">
    <property type="entry name" value="SOLUTE CARRIER FAMILY 35 MEMBER G2-RELATED"/>
    <property type="match status" value="1"/>
</dbReference>
<reference evidence="3 4" key="1">
    <citation type="submission" date="2018-12" db="EMBL/GenBank/DDBJ databases">
        <title>Complete genome sequencing of Tabrizicola sp. K13M18.</title>
        <authorList>
            <person name="Bae J.-W."/>
        </authorList>
    </citation>
    <scope>NUCLEOTIDE SEQUENCE [LARGE SCALE GENOMIC DNA]</scope>
    <source>
        <strain evidence="3 4">K13M18</strain>
    </source>
</reference>
<dbReference type="Pfam" id="PF00892">
    <property type="entry name" value="EamA"/>
    <property type="match status" value="2"/>
</dbReference>
<feature type="transmembrane region" description="Helical" evidence="1">
    <location>
        <begin position="146"/>
        <end position="169"/>
    </location>
</feature>
<keyword evidence="1" id="KW-0472">Membrane</keyword>
<dbReference type="AlphaFoldDB" id="A0A3S8U5R9"/>
<feature type="domain" description="EamA" evidence="2">
    <location>
        <begin position="151"/>
        <end position="281"/>
    </location>
</feature>
<dbReference type="GO" id="GO:0016020">
    <property type="term" value="C:membrane"/>
    <property type="evidence" value="ECO:0007669"/>
    <property type="project" value="InterPro"/>
</dbReference>
<dbReference type="PANTHER" id="PTHR22911">
    <property type="entry name" value="ACYL-MALONYL CONDENSING ENZYME-RELATED"/>
    <property type="match status" value="1"/>
</dbReference>
<evidence type="ECO:0000313" key="4">
    <source>
        <dbReference type="Proteomes" id="UP000282002"/>
    </source>
</evidence>
<dbReference type="SUPFAM" id="SSF103481">
    <property type="entry name" value="Multidrug resistance efflux transporter EmrE"/>
    <property type="match status" value="2"/>
</dbReference>